<dbReference type="InterPro" id="IPR011333">
    <property type="entry name" value="SKP1/BTB/POZ_sf"/>
</dbReference>
<dbReference type="Gene3D" id="3.30.710.10">
    <property type="entry name" value="Potassium Channel Kv1.1, Chain A"/>
    <property type="match status" value="1"/>
</dbReference>
<dbReference type="Pfam" id="PF00651">
    <property type="entry name" value="BTB"/>
    <property type="match status" value="1"/>
</dbReference>
<gene>
    <name evidence="3" type="ORF">TCAL_17006</name>
</gene>
<comment type="caution">
    <text evidence="3">The sequence shown here is derived from an EMBL/GenBank/DDBJ whole genome shotgun (WGS) entry which is preliminary data.</text>
</comment>
<feature type="domain" description="BTB" evidence="2">
    <location>
        <begin position="33"/>
        <end position="105"/>
    </location>
</feature>
<reference evidence="3 4" key="1">
    <citation type="journal article" date="2018" name="Nat. Ecol. Evol.">
        <title>Genomic signatures of mitonuclear coevolution across populations of Tigriopus californicus.</title>
        <authorList>
            <person name="Barreto F.S."/>
            <person name="Watson E.T."/>
            <person name="Lima T.G."/>
            <person name="Willett C.S."/>
            <person name="Edmands S."/>
            <person name="Li W."/>
            <person name="Burton R.S."/>
        </authorList>
    </citation>
    <scope>NUCLEOTIDE SEQUENCE [LARGE SCALE GENOMIC DNA]</scope>
    <source>
        <strain evidence="3 4">San Diego</strain>
    </source>
</reference>
<keyword evidence="4" id="KW-1185">Reference proteome</keyword>
<sequence length="313" mass="35699">MNTSRVEAIYTRVEQAEYESFQYFANYVYHSPPNAVFVTEDGWEVEAHEVVLTSLSMLLKDHFFELRNGNWSDRMTFRIEVPNIRRSVLSSVVQLMYLGGTRMLAEDYLDFCQAARQLKVLGFITPEESALSPAYMFHFRPMEVQIRGAAPGHSFPDEAYLGPRIMEQDFEERPWNRPIQGLGDDEAQDVAHDNQVGEQFEDAGSFDNPDVFLGSFDEEDNSFADQDTDSQSRRRDHEAIQAEMASRFPQPAEILSRKSRPAFVHHAQNVLHDAGGNVPQTDPILPIIQIRLEMTKGAVENAREGRKDEFMGG</sequence>
<dbReference type="InterPro" id="IPR000210">
    <property type="entry name" value="BTB/POZ_dom"/>
</dbReference>
<organism evidence="3 4">
    <name type="scientific">Tigriopus californicus</name>
    <name type="common">Marine copepod</name>
    <dbReference type="NCBI Taxonomy" id="6832"/>
    <lineage>
        <taxon>Eukaryota</taxon>
        <taxon>Metazoa</taxon>
        <taxon>Ecdysozoa</taxon>
        <taxon>Arthropoda</taxon>
        <taxon>Crustacea</taxon>
        <taxon>Multicrustacea</taxon>
        <taxon>Hexanauplia</taxon>
        <taxon>Copepoda</taxon>
        <taxon>Harpacticoida</taxon>
        <taxon>Harpacticidae</taxon>
        <taxon>Tigriopus</taxon>
    </lineage>
</organism>
<proteinExistence type="predicted"/>
<feature type="compositionally biased region" description="Acidic residues" evidence="1">
    <location>
        <begin position="216"/>
        <end position="228"/>
    </location>
</feature>
<dbReference type="PROSITE" id="PS50097">
    <property type="entry name" value="BTB"/>
    <property type="match status" value="1"/>
</dbReference>
<evidence type="ECO:0000259" key="2">
    <source>
        <dbReference type="PROSITE" id="PS50097"/>
    </source>
</evidence>
<dbReference type="Proteomes" id="UP000318571">
    <property type="component" value="Chromosome 5"/>
</dbReference>
<evidence type="ECO:0000256" key="1">
    <source>
        <dbReference type="SAM" id="MobiDB-lite"/>
    </source>
</evidence>
<dbReference type="SUPFAM" id="SSF54695">
    <property type="entry name" value="POZ domain"/>
    <property type="match status" value="1"/>
</dbReference>
<evidence type="ECO:0000313" key="3">
    <source>
        <dbReference type="EMBL" id="TRY76484.1"/>
    </source>
</evidence>
<accession>A0A553PFN4</accession>
<evidence type="ECO:0000313" key="4">
    <source>
        <dbReference type="Proteomes" id="UP000318571"/>
    </source>
</evidence>
<dbReference type="CDD" id="cd18186">
    <property type="entry name" value="BTB_POZ_ZBTB_KLHL-like"/>
    <property type="match status" value="1"/>
</dbReference>
<dbReference type="AlphaFoldDB" id="A0A553PFN4"/>
<dbReference type="EMBL" id="VCGU01000004">
    <property type="protein sequence ID" value="TRY76484.1"/>
    <property type="molecule type" value="Genomic_DNA"/>
</dbReference>
<protein>
    <recommendedName>
        <fullName evidence="2">BTB domain-containing protein</fullName>
    </recommendedName>
</protein>
<name>A0A553PFN4_TIGCA</name>
<feature type="region of interest" description="Disordered" evidence="1">
    <location>
        <begin position="216"/>
        <end position="235"/>
    </location>
</feature>